<dbReference type="EMBL" id="CP083239">
    <property type="protein sequence ID" value="UOK72794.1"/>
    <property type="molecule type" value="Genomic_DNA"/>
</dbReference>
<dbReference type="Proteomes" id="UP000831684">
    <property type="component" value="Chromosome"/>
</dbReference>
<dbReference type="GO" id="GO:0005975">
    <property type="term" value="P:carbohydrate metabolic process"/>
    <property type="evidence" value="ECO:0007669"/>
    <property type="project" value="InterPro"/>
</dbReference>
<sequence length="333" mass="36703">MRIVTTGRSSRERWPLMSGRFVISLDFELLWGVRDHADRRSYGANILGARTAIPRMLDLFAANDIRATWAIVGFLFCENKEELLDCVPEVMPAYTNARFSNYGYFDEIGRDERTDPYYFAPSLIDQIAQTPGQEIGTYTLSHFYCLEDGATAEAFEADLKGALRLASRRGITLGSIVFPRNQFAAAHLDICARLGISTYRGNPPGWAYQAAKGEEQTYSRRALRLVDAYSGVLGAHSFAPAGGSPANVPASRFLRPCAGRLARLHPLHIATIKRGMTATVRAGAGYHLWWHPHNFGGDVQGNMQGLSTLISHFVELRDGYGMASCSMGVAPCV</sequence>
<dbReference type="SUPFAM" id="SSF88713">
    <property type="entry name" value="Glycoside hydrolase/deacetylase"/>
    <property type="match status" value="1"/>
</dbReference>
<proteinExistence type="predicted"/>
<evidence type="ECO:0000313" key="2">
    <source>
        <dbReference type="Proteomes" id="UP000831684"/>
    </source>
</evidence>
<dbReference type="AlphaFoldDB" id="A0A9E6ZW37"/>
<dbReference type="CDD" id="cd10929">
    <property type="entry name" value="CE4_u5"/>
    <property type="match status" value="1"/>
</dbReference>
<dbReference type="RefSeq" id="WP_244450491.1">
    <property type="nucleotide sequence ID" value="NZ_CP083239.1"/>
</dbReference>
<evidence type="ECO:0000313" key="1">
    <source>
        <dbReference type="EMBL" id="UOK72794.1"/>
    </source>
</evidence>
<organism evidence="1 2">
    <name type="scientific">Ancylobacter polymorphus</name>
    <dbReference type="NCBI Taxonomy" id="223390"/>
    <lineage>
        <taxon>Bacteria</taxon>
        <taxon>Pseudomonadati</taxon>
        <taxon>Pseudomonadota</taxon>
        <taxon>Alphaproteobacteria</taxon>
        <taxon>Hyphomicrobiales</taxon>
        <taxon>Xanthobacteraceae</taxon>
        <taxon>Ancylobacter</taxon>
    </lineage>
</organism>
<name>A0A9E6ZW37_9HYPH</name>
<dbReference type="KEGG" id="apol:K9D25_08870"/>
<evidence type="ECO:0008006" key="3">
    <source>
        <dbReference type="Google" id="ProtNLM"/>
    </source>
</evidence>
<protein>
    <recommendedName>
        <fullName evidence="3">Chitooligosaccharide deacetylase</fullName>
    </recommendedName>
</protein>
<gene>
    <name evidence="1" type="ORF">K9D25_08870</name>
</gene>
<accession>A0A9E6ZW37</accession>
<reference evidence="1" key="1">
    <citation type="submission" date="2021-09" db="EMBL/GenBank/DDBJ databases">
        <title>Network and meta-omics reveal the key degrader and cooperation patterns in an efficient 1,4-dioxane-degrading microbial community.</title>
        <authorList>
            <person name="Dai C."/>
        </authorList>
    </citation>
    <scope>NUCLEOTIDE SEQUENCE</scope>
    <source>
        <strain evidence="1">ZM13</strain>
    </source>
</reference>
<dbReference type="InterPro" id="IPR011330">
    <property type="entry name" value="Glyco_hydro/deAcase_b/a-brl"/>
</dbReference>
<dbReference type="Gene3D" id="3.20.20.370">
    <property type="entry name" value="Glycoside hydrolase/deacetylase"/>
    <property type="match status" value="1"/>
</dbReference>